<organism evidence="6 7">
    <name type="scientific">SAR324 cluster bacterium</name>
    <dbReference type="NCBI Taxonomy" id="2024889"/>
    <lineage>
        <taxon>Bacteria</taxon>
        <taxon>Deltaproteobacteria</taxon>
        <taxon>SAR324 cluster</taxon>
    </lineage>
</organism>
<dbReference type="AlphaFoldDB" id="A0A7X9FPN9"/>
<evidence type="ECO:0000256" key="1">
    <source>
        <dbReference type="ARBA" id="ARBA00008785"/>
    </source>
</evidence>
<dbReference type="InterPro" id="IPR012301">
    <property type="entry name" value="Malic_N_dom"/>
</dbReference>
<dbReference type="InterPro" id="IPR037062">
    <property type="entry name" value="Malic_N_dom_sf"/>
</dbReference>
<dbReference type="GO" id="GO:0051287">
    <property type="term" value="F:NAD binding"/>
    <property type="evidence" value="ECO:0007669"/>
    <property type="project" value="InterPro"/>
</dbReference>
<dbReference type="InterPro" id="IPR036291">
    <property type="entry name" value="NAD(P)-bd_dom_sf"/>
</dbReference>
<comment type="similarity">
    <text evidence="1 3">Belongs to the malic enzymes family.</text>
</comment>
<dbReference type="SUPFAM" id="SSF53223">
    <property type="entry name" value="Aminoacid dehydrogenase-like, N-terminal domain"/>
    <property type="match status" value="1"/>
</dbReference>
<dbReference type="Gene3D" id="3.40.50.10380">
    <property type="entry name" value="Malic enzyme, N-terminal domain"/>
    <property type="match status" value="1"/>
</dbReference>
<sequence>MDTNNSALKLHPSAGNSITLTLKIRNIPGQLAEVIRSISETGASLTEITLLSSDFHFKVRELSFNCINEEHALEVVDAAKRLENVEILSWKDDTFALHEGGKLSINPKQKLKNADELSRSYTPGVARVCLDIFKKEEDSFKYTIKSHTIAIVTDGSAVLGLGNIGPEAALPVMEGKAVLFKQFGGVDAFPICLASQDTEDIIKAVKLIEPVFGGINLEDISAPRCFEIEERLKNELKIPVFHDDQHGTAVVVLAGLHNALKIVGKKLEDIKIVINGFGAGGVACAKILLNAGAKNITACDTNGIIYKGRPKGMNSVKEEMLKYINKDNMKGTLSDALRGADMFLGVSAPGALTRDMVKSMAKDPIVFSLANPIPEIMPDLINDIAGVIATGRSDYPNQINNVLCFPGIFKGALACRATKISEEMKKAAALAIAESIPTNKLSKEYIIPGVFDFDIGSLVAEKVIQTASKHPSAPVC</sequence>
<evidence type="ECO:0000256" key="3">
    <source>
        <dbReference type="RuleBase" id="RU003427"/>
    </source>
</evidence>
<dbReference type="InterPro" id="IPR046346">
    <property type="entry name" value="Aminoacid_DH-like_N_sf"/>
</dbReference>
<evidence type="ECO:0000256" key="2">
    <source>
        <dbReference type="ARBA" id="ARBA00023002"/>
    </source>
</evidence>
<dbReference type="SMART" id="SM00919">
    <property type="entry name" value="Malic_M"/>
    <property type="match status" value="1"/>
</dbReference>
<dbReference type="Proteomes" id="UP000524246">
    <property type="component" value="Unassembled WGS sequence"/>
</dbReference>
<dbReference type="PANTHER" id="PTHR43237:SF4">
    <property type="entry name" value="NADP-DEPENDENT MALIC ENZYME"/>
    <property type="match status" value="1"/>
</dbReference>
<dbReference type="PRINTS" id="PR00072">
    <property type="entry name" value="MALOXRDTASE"/>
</dbReference>
<dbReference type="SUPFAM" id="SSF51735">
    <property type="entry name" value="NAD(P)-binding Rossmann-fold domains"/>
    <property type="match status" value="1"/>
</dbReference>
<accession>A0A7X9FPN9</accession>
<dbReference type="InterPro" id="IPR045213">
    <property type="entry name" value="Malic_NAD-bd_bact_type"/>
</dbReference>
<dbReference type="InterPro" id="IPR051674">
    <property type="entry name" value="Malate_Decarboxylase"/>
</dbReference>
<dbReference type="CDD" id="cd05311">
    <property type="entry name" value="NAD_bind_2_malic_enz"/>
    <property type="match status" value="1"/>
</dbReference>
<reference evidence="6 7" key="1">
    <citation type="journal article" date="2020" name="Biotechnol. Biofuels">
        <title>New insights from the biogas microbiome by comprehensive genome-resolved metagenomics of nearly 1600 species originating from multiple anaerobic digesters.</title>
        <authorList>
            <person name="Campanaro S."/>
            <person name="Treu L."/>
            <person name="Rodriguez-R L.M."/>
            <person name="Kovalovszki A."/>
            <person name="Ziels R.M."/>
            <person name="Maus I."/>
            <person name="Zhu X."/>
            <person name="Kougias P.G."/>
            <person name="Basile A."/>
            <person name="Luo G."/>
            <person name="Schluter A."/>
            <person name="Konstantinidis K.T."/>
            <person name="Angelidaki I."/>
        </authorList>
    </citation>
    <scope>NUCLEOTIDE SEQUENCE [LARGE SCALE GENOMIC DNA]</scope>
    <source>
        <strain evidence="6">AS27yjCOA_65</strain>
    </source>
</reference>
<gene>
    <name evidence="6" type="ORF">GYA55_00305</name>
</gene>
<evidence type="ECO:0000259" key="4">
    <source>
        <dbReference type="SMART" id="SM00919"/>
    </source>
</evidence>
<keyword evidence="2" id="KW-0560">Oxidoreductase</keyword>
<dbReference type="GO" id="GO:0016616">
    <property type="term" value="F:oxidoreductase activity, acting on the CH-OH group of donors, NAD or NADP as acceptor"/>
    <property type="evidence" value="ECO:0007669"/>
    <property type="project" value="InterPro"/>
</dbReference>
<dbReference type="Gene3D" id="3.40.50.720">
    <property type="entry name" value="NAD(P)-binding Rossmann-like Domain"/>
    <property type="match status" value="1"/>
</dbReference>
<dbReference type="Pfam" id="PF00390">
    <property type="entry name" value="malic"/>
    <property type="match status" value="1"/>
</dbReference>
<comment type="caution">
    <text evidence="6">The sequence shown here is derived from an EMBL/GenBank/DDBJ whole genome shotgun (WGS) entry which is preliminary data.</text>
</comment>
<proteinExistence type="inferred from homology"/>
<dbReference type="EMBL" id="JAAZON010000011">
    <property type="protein sequence ID" value="NMC61586.1"/>
    <property type="molecule type" value="Genomic_DNA"/>
</dbReference>
<dbReference type="SMART" id="SM01274">
    <property type="entry name" value="malic"/>
    <property type="match status" value="1"/>
</dbReference>
<dbReference type="GO" id="GO:0046872">
    <property type="term" value="F:metal ion binding"/>
    <property type="evidence" value="ECO:0007669"/>
    <property type="project" value="UniProtKB-KW"/>
</dbReference>
<keyword evidence="3" id="KW-0479">Metal-binding</keyword>
<dbReference type="Pfam" id="PF03949">
    <property type="entry name" value="Malic_M"/>
    <property type="match status" value="2"/>
</dbReference>
<dbReference type="GO" id="GO:0004470">
    <property type="term" value="F:malic enzyme activity"/>
    <property type="evidence" value="ECO:0007669"/>
    <property type="project" value="InterPro"/>
</dbReference>
<evidence type="ECO:0000259" key="5">
    <source>
        <dbReference type="SMART" id="SM01274"/>
    </source>
</evidence>
<dbReference type="InterPro" id="IPR001891">
    <property type="entry name" value="Malic_OxRdtase"/>
</dbReference>
<dbReference type="InterPro" id="IPR012302">
    <property type="entry name" value="Malic_NAD-bd"/>
</dbReference>
<evidence type="ECO:0000313" key="6">
    <source>
        <dbReference type="EMBL" id="NMC61586.1"/>
    </source>
</evidence>
<evidence type="ECO:0000313" key="7">
    <source>
        <dbReference type="Proteomes" id="UP000524246"/>
    </source>
</evidence>
<dbReference type="PANTHER" id="PTHR43237">
    <property type="entry name" value="NADP-DEPENDENT MALIC ENZYME"/>
    <property type="match status" value="1"/>
</dbReference>
<name>A0A7X9FPN9_9DELT</name>
<dbReference type="FunFam" id="3.40.50.720:FF:000095">
    <property type="entry name" value="NADP-dependent malic enzyme"/>
    <property type="match status" value="1"/>
</dbReference>
<feature type="domain" description="Malic enzyme NAD-binding" evidence="4">
    <location>
        <begin position="245"/>
        <end position="468"/>
    </location>
</feature>
<protein>
    <submittedName>
        <fullName evidence="6">NAD-dependent malic enzyme</fullName>
    </submittedName>
</protein>
<feature type="domain" description="Malic enzyme N-terminal" evidence="5">
    <location>
        <begin position="100"/>
        <end position="233"/>
    </location>
</feature>